<reference evidence="2" key="1">
    <citation type="submission" date="2013-11" db="EMBL/GenBank/DDBJ databases">
        <authorList>
            <person name="Aslett M."/>
        </authorList>
    </citation>
    <scope>NUCLEOTIDE SEQUENCE [LARGE SCALE GENOMIC DNA]</scope>
    <source>
        <strain evidence="2">Edinburgh</strain>
    </source>
</reference>
<reference evidence="2" key="2">
    <citation type="submission" date="2014-03" db="EMBL/GenBank/DDBJ databases">
        <title>The whipworm genome and dual-species transcriptomics of an intimate host-pathogen interaction.</title>
        <authorList>
            <person name="Foth B.J."/>
            <person name="Tsai I.J."/>
            <person name="Reid A.J."/>
            <person name="Bancroft A.J."/>
            <person name="Nichol S."/>
            <person name="Tracey A."/>
            <person name="Holroyd N."/>
            <person name="Cotton J.A."/>
            <person name="Stanley E.J."/>
            <person name="Zarowiecki M."/>
            <person name="Liu J.Z."/>
            <person name="Huckvale T."/>
            <person name="Cooper P.J."/>
            <person name="Grencis R.K."/>
            <person name="Berriman M."/>
        </authorList>
    </citation>
    <scope>NUCLEOTIDE SEQUENCE [LARGE SCALE GENOMIC DNA]</scope>
    <source>
        <strain evidence="2">Edinburgh</strain>
    </source>
</reference>
<evidence type="ECO:0000313" key="3">
    <source>
        <dbReference type="WBParaSite" id="TMUE_0000000450.1"/>
    </source>
</evidence>
<sequence>MMEGKSAAHGFSALIDEFRIQFHDRMTSMLREFDDFEFEMKRSEEMVEEDKRRRDGHLTEMRRKYPRWSLPVSVGAKEQSGKRSLESSARSHSQVNQLRAEVDQLKWNFQNLSVKFADLEKSTDISRTSGAAALKDTESALPKYDAKASHLVNGKQETAESVSSDDDRFVELNFASVSKPRLGVTSLRDHAKAVVGTAERPETGSTDTGITTPLPTRFAFDQNTQPDGNALRQQAMYPNETATAKAKEQSSVRDDDSPGKLSDVSSSLSRPSASNLPQAATREIPAHTAQDDFMAKLFPDKFGVKQRNETTREDILSLKDDSDSDFFA</sequence>
<feature type="region of interest" description="Disordered" evidence="1">
    <location>
        <begin position="72"/>
        <end position="92"/>
    </location>
</feature>
<keyword evidence="2" id="KW-1185">Reference proteome</keyword>
<proteinExistence type="predicted"/>
<reference evidence="3 4" key="3">
    <citation type="submission" date="2019-12" db="UniProtKB">
        <authorList>
            <consortium name="WormBaseParasite"/>
        </authorList>
    </citation>
    <scope>IDENTIFICATION</scope>
</reference>
<dbReference type="WBParaSite" id="TMUE_3000014860.1">
    <property type="protein sequence ID" value="TMUE_3000014860.1"/>
    <property type="gene ID" value="WBGene00291312"/>
</dbReference>
<feature type="compositionally biased region" description="Basic and acidic residues" evidence="1">
    <location>
        <begin position="245"/>
        <end position="258"/>
    </location>
</feature>
<feature type="region of interest" description="Disordered" evidence="1">
    <location>
        <begin position="193"/>
        <end position="328"/>
    </location>
</feature>
<feature type="compositionally biased region" description="Low complexity" evidence="1">
    <location>
        <begin position="259"/>
        <end position="277"/>
    </location>
</feature>
<dbReference type="WBParaSite" id="TMUE_0000000450.1">
    <property type="protein sequence ID" value="TMUE_0000000450.1"/>
    <property type="gene ID" value="WBGene00296390"/>
</dbReference>
<protein>
    <submittedName>
        <fullName evidence="3 4">Uncharacterized protein</fullName>
    </submittedName>
</protein>
<feature type="compositionally biased region" description="Polar residues" evidence="1">
    <location>
        <begin position="203"/>
        <end position="214"/>
    </location>
</feature>
<dbReference type="AlphaFoldDB" id="A0A5S6PZN0"/>
<evidence type="ECO:0000313" key="4">
    <source>
        <dbReference type="WBParaSite" id="TMUE_3000014860.1"/>
    </source>
</evidence>
<organism evidence="2 3">
    <name type="scientific">Trichuris muris</name>
    <name type="common">Mouse whipworm</name>
    <dbReference type="NCBI Taxonomy" id="70415"/>
    <lineage>
        <taxon>Eukaryota</taxon>
        <taxon>Metazoa</taxon>
        <taxon>Ecdysozoa</taxon>
        <taxon>Nematoda</taxon>
        <taxon>Enoplea</taxon>
        <taxon>Dorylaimia</taxon>
        <taxon>Trichinellida</taxon>
        <taxon>Trichuridae</taxon>
        <taxon>Trichuris</taxon>
    </lineage>
</organism>
<accession>A0A5S6PZN0</accession>
<feature type="compositionally biased region" description="Basic and acidic residues" evidence="1">
    <location>
        <begin position="289"/>
        <end position="321"/>
    </location>
</feature>
<dbReference type="Proteomes" id="UP000046395">
    <property type="component" value="Unassembled WGS sequence"/>
</dbReference>
<evidence type="ECO:0000256" key="1">
    <source>
        <dbReference type="SAM" id="MobiDB-lite"/>
    </source>
</evidence>
<evidence type="ECO:0000313" key="2">
    <source>
        <dbReference type="Proteomes" id="UP000046395"/>
    </source>
</evidence>
<name>A0A5S6PZN0_TRIMR</name>